<dbReference type="Proteomes" id="UP000275078">
    <property type="component" value="Unassembled WGS sequence"/>
</dbReference>
<evidence type="ECO:0000313" key="1">
    <source>
        <dbReference type="EMBL" id="RPA78569.1"/>
    </source>
</evidence>
<protein>
    <submittedName>
        <fullName evidence="1">Uncharacterized protein</fullName>
    </submittedName>
</protein>
<dbReference type="EMBL" id="ML119709">
    <property type="protein sequence ID" value="RPA78569.1"/>
    <property type="molecule type" value="Genomic_DNA"/>
</dbReference>
<name>A0A3N4HXZ1_ASCIM</name>
<sequence>MAGVYRKPRTDGPRQGKLSTLAHLHNLLDEATDPEDKLYIKAKIRQVKKMAREEDTVISPEIISPPLTQTEMRIRYLEGIDPDELGYRAGDRENLKAVITAYQDGLLKVEDKKDNREYAAFWGGRLMIGWGVLREEFGKGIMEVWPSEMPEGKLWVEDGAASQPASTHGVWLDGQFGLYKSVYSP</sequence>
<evidence type="ECO:0000313" key="2">
    <source>
        <dbReference type="Proteomes" id="UP000275078"/>
    </source>
</evidence>
<feature type="non-terminal residue" evidence="1">
    <location>
        <position position="185"/>
    </location>
</feature>
<proteinExistence type="predicted"/>
<gene>
    <name evidence="1" type="ORF">BJ508DRAFT_309061</name>
</gene>
<dbReference type="AlphaFoldDB" id="A0A3N4HXZ1"/>
<accession>A0A3N4HXZ1</accession>
<organism evidence="1 2">
    <name type="scientific">Ascobolus immersus RN42</name>
    <dbReference type="NCBI Taxonomy" id="1160509"/>
    <lineage>
        <taxon>Eukaryota</taxon>
        <taxon>Fungi</taxon>
        <taxon>Dikarya</taxon>
        <taxon>Ascomycota</taxon>
        <taxon>Pezizomycotina</taxon>
        <taxon>Pezizomycetes</taxon>
        <taxon>Pezizales</taxon>
        <taxon>Ascobolaceae</taxon>
        <taxon>Ascobolus</taxon>
    </lineage>
</organism>
<reference evidence="1 2" key="1">
    <citation type="journal article" date="2018" name="Nat. Ecol. Evol.">
        <title>Pezizomycetes genomes reveal the molecular basis of ectomycorrhizal truffle lifestyle.</title>
        <authorList>
            <person name="Murat C."/>
            <person name="Payen T."/>
            <person name="Noel B."/>
            <person name="Kuo A."/>
            <person name="Morin E."/>
            <person name="Chen J."/>
            <person name="Kohler A."/>
            <person name="Krizsan K."/>
            <person name="Balestrini R."/>
            <person name="Da Silva C."/>
            <person name="Montanini B."/>
            <person name="Hainaut M."/>
            <person name="Levati E."/>
            <person name="Barry K.W."/>
            <person name="Belfiori B."/>
            <person name="Cichocki N."/>
            <person name="Clum A."/>
            <person name="Dockter R.B."/>
            <person name="Fauchery L."/>
            <person name="Guy J."/>
            <person name="Iotti M."/>
            <person name="Le Tacon F."/>
            <person name="Lindquist E.A."/>
            <person name="Lipzen A."/>
            <person name="Malagnac F."/>
            <person name="Mello A."/>
            <person name="Molinier V."/>
            <person name="Miyauchi S."/>
            <person name="Poulain J."/>
            <person name="Riccioni C."/>
            <person name="Rubini A."/>
            <person name="Sitrit Y."/>
            <person name="Splivallo R."/>
            <person name="Traeger S."/>
            <person name="Wang M."/>
            <person name="Zifcakova L."/>
            <person name="Wipf D."/>
            <person name="Zambonelli A."/>
            <person name="Paolocci F."/>
            <person name="Nowrousian M."/>
            <person name="Ottonello S."/>
            <person name="Baldrian P."/>
            <person name="Spatafora J.W."/>
            <person name="Henrissat B."/>
            <person name="Nagy L.G."/>
            <person name="Aury J.M."/>
            <person name="Wincker P."/>
            <person name="Grigoriev I.V."/>
            <person name="Bonfante P."/>
            <person name="Martin F.M."/>
        </authorList>
    </citation>
    <scope>NUCLEOTIDE SEQUENCE [LARGE SCALE GENOMIC DNA]</scope>
    <source>
        <strain evidence="1 2">RN42</strain>
    </source>
</reference>
<keyword evidence="2" id="KW-1185">Reference proteome</keyword>